<dbReference type="GO" id="GO:0051603">
    <property type="term" value="P:proteolysis involved in protein catabolic process"/>
    <property type="evidence" value="ECO:0007669"/>
    <property type="project" value="TreeGrafter"/>
</dbReference>
<accession>A0A379ZPT6</accession>
<evidence type="ECO:0000313" key="11">
    <source>
        <dbReference type="Proteomes" id="UP000255061"/>
    </source>
</evidence>
<feature type="binding site" evidence="8">
    <location>
        <position position="203"/>
    </location>
    <ligand>
        <name>Zn(2+)</name>
        <dbReference type="ChEBI" id="CHEBI:29105"/>
        <note>catalytic</note>
    </ligand>
</feature>
<keyword evidence="4 8" id="KW-0574">Periplasm</keyword>
<feature type="binding site" evidence="8">
    <location>
        <position position="138"/>
    </location>
    <ligand>
        <name>Zn(2+)</name>
        <dbReference type="ChEBI" id="CHEBI:29105"/>
        <note>catalytic</note>
    </ligand>
</feature>
<dbReference type="PANTHER" id="PTHR22726">
    <property type="entry name" value="METALLOENDOPEPTIDASE OMA1"/>
    <property type="match status" value="1"/>
</dbReference>
<dbReference type="SUPFAM" id="SSF48452">
    <property type="entry name" value="TPR-like"/>
    <property type="match status" value="1"/>
</dbReference>
<feature type="binding site" evidence="8">
    <location>
        <position position="142"/>
    </location>
    <ligand>
        <name>Zn(2+)</name>
        <dbReference type="ChEBI" id="CHEBI:29105"/>
        <note>catalytic</note>
    </ligand>
</feature>
<dbReference type="Pfam" id="PF14559">
    <property type="entry name" value="TPR_19"/>
    <property type="match status" value="1"/>
</dbReference>
<organism evidence="10 11">
    <name type="scientific">Shewanella morhuae</name>
    <dbReference type="NCBI Taxonomy" id="365591"/>
    <lineage>
        <taxon>Bacteria</taxon>
        <taxon>Pseudomonadati</taxon>
        <taxon>Pseudomonadota</taxon>
        <taxon>Gammaproteobacteria</taxon>
        <taxon>Alteromonadales</taxon>
        <taxon>Shewanellaceae</taxon>
        <taxon>Shewanella</taxon>
    </lineage>
</organism>
<evidence type="ECO:0000256" key="8">
    <source>
        <dbReference type="HAMAP-Rule" id="MF_00997"/>
    </source>
</evidence>
<evidence type="ECO:0000256" key="4">
    <source>
        <dbReference type="ARBA" id="ARBA00022764"/>
    </source>
</evidence>
<dbReference type="GO" id="GO:0004222">
    <property type="term" value="F:metalloendopeptidase activity"/>
    <property type="evidence" value="ECO:0007669"/>
    <property type="project" value="InterPro"/>
</dbReference>
<feature type="active site" evidence="8">
    <location>
        <position position="139"/>
    </location>
</feature>
<dbReference type="EC" id="3.4.-.-" evidence="8"/>
<comment type="cofactor">
    <cofactor evidence="8">
        <name>Zn(2+)</name>
        <dbReference type="ChEBI" id="CHEBI:29105"/>
    </cofactor>
    <text evidence="8">Binds 1 zinc ion per subunit.</text>
</comment>
<evidence type="ECO:0000313" key="10">
    <source>
        <dbReference type="EMBL" id="SUI65518.1"/>
    </source>
</evidence>
<dbReference type="InterPro" id="IPR030873">
    <property type="entry name" value="Protease_BepA"/>
</dbReference>
<keyword evidence="5 8" id="KW-0378">Hydrolase</keyword>
<dbReference type="CDD" id="cd07333">
    <property type="entry name" value="M48C_bepA_like"/>
    <property type="match status" value="1"/>
</dbReference>
<comment type="similarity">
    <text evidence="8">Belongs to the peptidase M48 family. BepA subfamily.</text>
</comment>
<dbReference type="EMBL" id="UGYV01000001">
    <property type="protein sequence ID" value="SUI65518.1"/>
    <property type="molecule type" value="Genomic_DNA"/>
</dbReference>
<feature type="domain" description="Peptidase M48" evidence="9">
    <location>
        <begin position="76"/>
        <end position="261"/>
    </location>
</feature>
<dbReference type="GO" id="GO:0016020">
    <property type="term" value="C:membrane"/>
    <property type="evidence" value="ECO:0007669"/>
    <property type="project" value="InterPro"/>
</dbReference>
<dbReference type="Pfam" id="PF01435">
    <property type="entry name" value="Peptidase_M48"/>
    <property type="match status" value="1"/>
</dbReference>
<evidence type="ECO:0000256" key="7">
    <source>
        <dbReference type="ARBA" id="ARBA00023049"/>
    </source>
</evidence>
<feature type="signal peptide" evidence="8">
    <location>
        <begin position="1"/>
        <end position="31"/>
    </location>
</feature>
<evidence type="ECO:0000256" key="3">
    <source>
        <dbReference type="ARBA" id="ARBA00022729"/>
    </source>
</evidence>
<dbReference type="AlphaFoldDB" id="A0A379ZPT6"/>
<keyword evidence="2 8" id="KW-0479">Metal-binding</keyword>
<dbReference type="GO" id="GO:0042597">
    <property type="term" value="C:periplasmic space"/>
    <property type="evidence" value="ECO:0007669"/>
    <property type="project" value="UniProtKB-SubCell"/>
</dbReference>
<sequence length="489" mass="54918" precursor="true">MRNLTFLTRLKPFVAGALSLMLLTFAAKSFANNDLPDLGTAAVNTFSLEKEMVYGDAYMRVIRSSAPILNDPVLSQYLTELGNKLVAHATGVKTPFYFFLLQNDEINAFAFFGGHVAVHTGLFLNADNESELASVLGHEITHVTQRHLARSLEAQQKSNPATIAGLLGAILLTIAVPQAGMAALATTQAMSTQSRINYTRLHEKEADRIGMQILVDAGFDPNASADFFGKLASRYRFTTTPPQMLLTHPLPESRITEARNRAEQYPKRYVPDHLNFQLAKARIQVRFSSYSDEAVLSMFERQLNKQTYSFKEAALYGKALALFRLKKFDESEKIIDSLLKIDDNNLFYIDTKSDLFIERKDYKNAITMLEAQRRIKPTSQVINANLANMYIEADQASKAIPLLEDMIFLDKQNQLPYQLLATVYKKTGNQALEHFSTAELMALGANYKGAIDQLNFAYRASESNPLQLARIEARIRQFKIADKQMDALK</sequence>
<dbReference type="GO" id="GO:0008270">
    <property type="term" value="F:zinc ion binding"/>
    <property type="evidence" value="ECO:0007669"/>
    <property type="project" value="UniProtKB-UniRule"/>
</dbReference>
<comment type="subcellular location">
    <subcellularLocation>
        <location evidence="8">Periplasm</location>
    </subcellularLocation>
</comment>
<feature type="active site" description="Proton donor" evidence="8">
    <location>
        <position position="207"/>
    </location>
</feature>
<comment type="function">
    <text evidence="8">Functions as both a chaperone and a metalloprotease. Maintains the integrity of the outer membrane by promoting either the assembly or the elimination of outer membrane proteins, depending on their folding state.</text>
</comment>
<dbReference type="InterPro" id="IPR011990">
    <property type="entry name" value="TPR-like_helical_dom_sf"/>
</dbReference>
<dbReference type="PANTHER" id="PTHR22726:SF1">
    <property type="entry name" value="METALLOENDOPEPTIDASE OMA1, MITOCHONDRIAL"/>
    <property type="match status" value="1"/>
</dbReference>
<feature type="chain" id="PRO_5017090849" description="Putative beta-barrel assembly-enhancing protease" evidence="8">
    <location>
        <begin position="32"/>
        <end position="489"/>
    </location>
</feature>
<keyword evidence="6 8" id="KW-0862">Zinc</keyword>
<evidence type="ECO:0000256" key="2">
    <source>
        <dbReference type="ARBA" id="ARBA00022723"/>
    </source>
</evidence>
<name>A0A379ZPT6_9GAMM</name>
<dbReference type="HAMAP" id="MF_00997">
    <property type="entry name" value="Protease_BepA"/>
    <property type="match status" value="1"/>
</dbReference>
<dbReference type="Gene3D" id="1.25.40.10">
    <property type="entry name" value="Tetratricopeptide repeat domain"/>
    <property type="match status" value="2"/>
</dbReference>
<dbReference type="InterPro" id="IPR001915">
    <property type="entry name" value="Peptidase_M48"/>
</dbReference>
<keyword evidence="3 8" id="KW-0732">Signal</keyword>
<dbReference type="Gene3D" id="3.30.2010.10">
    <property type="entry name" value="Metalloproteases ('zincins'), catalytic domain"/>
    <property type="match status" value="1"/>
</dbReference>
<evidence type="ECO:0000256" key="6">
    <source>
        <dbReference type="ARBA" id="ARBA00022833"/>
    </source>
</evidence>
<evidence type="ECO:0000256" key="5">
    <source>
        <dbReference type="ARBA" id="ARBA00022801"/>
    </source>
</evidence>
<gene>
    <name evidence="10" type="primary">yggG_1</name>
    <name evidence="10" type="ORF">NCTC10736_00841</name>
</gene>
<dbReference type="Proteomes" id="UP000255061">
    <property type="component" value="Unassembled WGS sequence"/>
</dbReference>
<evidence type="ECO:0000259" key="9">
    <source>
        <dbReference type="Pfam" id="PF01435"/>
    </source>
</evidence>
<dbReference type="InterPro" id="IPR051156">
    <property type="entry name" value="Mito/Outer_Membr_Metalloprot"/>
</dbReference>
<protein>
    <recommendedName>
        <fullName evidence="8">Putative beta-barrel assembly-enhancing protease</fullName>
        <ecNumber evidence="8">3.4.-.-</ecNumber>
    </recommendedName>
</protein>
<dbReference type="RefSeq" id="WP_115405520.1">
    <property type="nucleotide sequence ID" value="NZ_BPFE01000072.1"/>
</dbReference>
<keyword evidence="7 8" id="KW-0482">Metalloprotease</keyword>
<proteinExistence type="inferred from homology"/>
<evidence type="ECO:0000256" key="1">
    <source>
        <dbReference type="ARBA" id="ARBA00022670"/>
    </source>
</evidence>
<keyword evidence="1 8" id="KW-0645">Protease</keyword>
<reference evidence="10 11" key="1">
    <citation type="submission" date="2018-06" db="EMBL/GenBank/DDBJ databases">
        <authorList>
            <consortium name="Pathogen Informatics"/>
            <person name="Doyle S."/>
        </authorList>
    </citation>
    <scope>NUCLEOTIDE SEQUENCE [LARGE SCALE GENOMIC DNA]</scope>
    <source>
        <strain evidence="10 11">NCTC10736</strain>
    </source>
</reference>